<keyword evidence="1" id="KW-0472">Membrane</keyword>
<dbReference type="Proteomes" id="UP000664357">
    <property type="component" value="Unassembled WGS sequence"/>
</dbReference>
<organism evidence="2 3">
    <name type="scientific">Candidatus Enterococcus ferrettii</name>
    <dbReference type="NCBI Taxonomy" id="2815324"/>
    <lineage>
        <taxon>Bacteria</taxon>
        <taxon>Bacillati</taxon>
        <taxon>Bacillota</taxon>
        <taxon>Bacilli</taxon>
        <taxon>Lactobacillales</taxon>
        <taxon>Enterococcaceae</taxon>
        <taxon>Enterococcus</taxon>
    </lineage>
</organism>
<gene>
    <name evidence="2" type="ORF">JZO67_005164</name>
</gene>
<keyword evidence="3" id="KW-1185">Reference proteome</keyword>
<keyword evidence="1" id="KW-0812">Transmembrane</keyword>
<dbReference type="EMBL" id="JAFREL020000008">
    <property type="protein sequence ID" value="MEO1773180.1"/>
    <property type="molecule type" value="Genomic_DNA"/>
</dbReference>
<evidence type="ECO:0000313" key="3">
    <source>
        <dbReference type="Proteomes" id="UP000664357"/>
    </source>
</evidence>
<accession>A0ABV0EZ76</accession>
<sequence>MLTIIYLIIRTRDLLILNTISIGRMLEIFFVDNRGIYYAVKVLMIRCNFILRLLIRINDSPILSWSVLVVLVIVYCLQSYFLGPDFFKVYLFYIESSDCIIRWKNKQIILLTKKDEVQL</sequence>
<evidence type="ECO:0000256" key="1">
    <source>
        <dbReference type="SAM" id="Phobius"/>
    </source>
</evidence>
<protein>
    <submittedName>
        <fullName evidence="2">Uncharacterized protein</fullName>
    </submittedName>
</protein>
<feature type="transmembrane region" description="Helical" evidence="1">
    <location>
        <begin position="62"/>
        <end position="82"/>
    </location>
</feature>
<evidence type="ECO:0000313" key="2">
    <source>
        <dbReference type="EMBL" id="MEO1773180.1"/>
    </source>
</evidence>
<name>A0ABV0EZ76_9ENTE</name>
<reference evidence="2 3" key="1">
    <citation type="submission" date="2024-02" db="EMBL/GenBank/DDBJ databases">
        <title>The Genome Sequence of Enterococcus sp. DIV0159.</title>
        <authorList>
            <person name="Earl A."/>
            <person name="Manson A."/>
            <person name="Gilmore M."/>
            <person name="Sanders J."/>
            <person name="Shea T."/>
            <person name="Howe W."/>
            <person name="Livny J."/>
            <person name="Cuomo C."/>
            <person name="Neafsey D."/>
            <person name="Birren B."/>
        </authorList>
    </citation>
    <scope>NUCLEOTIDE SEQUENCE [LARGE SCALE GENOMIC DNA]</scope>
    <source>
        <strain evidence="2 3">665A</strain>
    </source>
</reference>
<proteinExistence type="predicted"/>
<keyword evidence="1" id="KW-1133">Transmembrane helix</keyword>
<comment type="caution">
    <text evidence="2">The sequence shown here is derived from an EMBL/GenBank/DDBJ whole genome shotgun (WGS) entry which is preliminary data.</text>
</comment>